<dbReference type="GO" id="GO:0000271">
    <property type="term" value="P:polysaccharide biosynthetic process"/>
    <property type="evidence" value="ECO:0007669"/>
    <property type="project" value="TreeGrafter"/>
</dbReference>
<dbReference type="InterPro" id="IPR015421">
    <property type="entry name" value="PyrdxlP-dep_Trfase_major"/>
</dbReference>
<feature type="modified residue" description="N6-(pyridoxal phosphate)lysine" evidence="4">
    <location>
        <position position="190"/>
    </location>
</feature>
<dbReference type="PANTHER" id="PTHR30244">
    <property type="entry name" value="TRANSAMINASE"/>
    <property type="match status" value="1"/>
</dbReference>
<dbReference type="InterPro" id="IPR015422">
    <property type="entry name" value="PyrdxlP-dep_Trfase_small"/>
</dbReference>
<dbReference type="CDD" id="cd00616">
    <property type="entry name" value="AHBA_syn"/>
    <property type="match status" value="1"/>
</dbReference>
<evidence type="ECO:0000256" key="1">
    <source>
        <dbReference type="ARBA" id="ARBA00022898"/>
    </source>
</evidence>
<reference evidence="7" key="2">
    <citation type="submission" date="2014-02" db="EMBL/GenBank/DDBJ databases">
        <title>Draft Genome Sequence of extremely halophilic bacteria Halorhodospira halochloris.</title>
        <authorList>
            <person name="Singh K.S."/>
        </authorList>
    </citation>
    <scope>NUCLEOTIDE SEQUENCE [LARGE SCALE GENOMIC DNA]</scope>
    <source>
        <strain evidence="7">A</strain>
    </source>
</reference>
<dbReference type="PIRSF" id="PIRSF000390">
    <property type="entry name" value="PLP_StrS"/>
    <property type="match status" value="1"/>
</dbReference>
<gene>
    <name evidence="6" type="ORF">M911_16325</name>
</gene>
<dbReference type="InterPro" id="IPR000653">
    <property type="entry name" value="DegT/StrS_aminotransferase"/>
</dbReference>
<accession>W8KXZ5</accession>
<organism evidence="6 7">
    <name type="scientific">Ectothiorhodospira haloalkaliphila</name>
    <dbReference type="NCBI Taxonomy" id="421628"/>
    <lineage>
        <taxon>Bacteria</taxon>
        <taxon>Pseudomonadati</taxon>
        <taxon>Pseudomonadota</taxon>
        <taxon>Gammaproteobacteria</taxon>
        <taxon>Chromatiales</taxon>
        <taxon>Ectothiorhodospiraceae</taxon>
        <taxon>Ectothiorhodospira</taxon>
    </lineage>
</organism>
<dbReference type="GO" id="GO:0030170">
    <property type="term" value="F:pyridoxal phosphate binding"/>
    <property type="evidence" value="ECO:0007669"/>
    <property type="project" value="TreeGrafter"/>
</dbReference>
<proteinExistence type="inferred from homology"/>
<dbReference type="AlphaFoldDB" id="W8KXZ5"/>
<dbReference type="GO" id="GO:0008483">
    <property type="term" value="F:transaminase activity"/>
    <property type="evidence" value="ECO:0007669"/>
    <property type="project" value="UniProtKB-KW"/>
</dbReference>
<evidence type="ECO:0000256" key="2">
    <source>
        <dbReference type="ARBA" id="ARBA00037999"/>
    </source>
</evidence>
<keyword evidence="6" id="KW-0032">Aminotransferase</keyword>
<keyword evidence="7" id="KW-1185">Reference proteome</keyword>
<keyword evidence="1 4" id="KW-0663">Pyridoxal phosphate</keyword>
<dbReference type="Gene3D" id="3.90.1150.10">
    <property type="entry name" value="Aspartate Aminotransferase, domain 1"/>
    <property type="match status" value="1"/>
</dbReference>
<dbReference type="EMBL" id="CP007268">
    <property type="protein sequence ID" value="AHK80441.1"/>
    <property type="molecule type" value="Genomic_DNA"/>
</dbReference>
<dbReference type="Proteomes" id="UP000019442">
    <property type="component" value="Chromosome"/>
</dbReference>
<evidence type="ECO:0000256" key="4">
    <source>
        <dbReference type="PIRSR" id="PIRSR000390-2"/>
    </source>
</evidence>
<name>W8KXZ5_9GAMM</name>
<dbReference type="Pfam" id="PF01041">
    <property type="entry name" value="DegT_DnrJ_EryC1"/>
    <property type="match status" value="1"/>
</dbReference>
<dbReference type="SUPFAM" id="SSF53383">
    <property type="entry name" value="PLP-dependent transferases"/>
    <property type="match status" value="1"/>
</dbReference>
<evidence type="ECO:0000313" key="6">
    <source>
        <dbReference type="EMBL" id="AHK80441.1"/>
    </source>
</evidence>
<dbReference type="InterPro" id="IPR015424">
    <property type="entry name" value="PyrdxlP-dep_Trfase"/>
</dbReference>
<keyword evidence="6" id="KW-0808">Transferase</keyword>
<comment type="similarity">
    <text evidence="2 5">Belongs to the DegT/DnrJ/EryC1 family.</text>
</comment>
<reference evidence="6 7" key="1">
    <citation type="journal article" date="2014" name="J Genomics">
        <title>Draft Genome Sequence of the Extremely Halophilic Phototrophic Purple Sulfur Bacterium Halorhodospira halochloris.</title>
        <authorList>
            <person name="Singh K.S."/>
            <person name="Kirksey J."/>
            <person name="Hoff W.D."/>
            <person name="Deole R."/>
        </authorList>
    </citation>
    <scope>NUCLEOTIDE SEQUENCE [LARGE SCALE GENOMIC DNA]</scope>
    <source>
        <strain evidence="6 7">A</strain>
    </source>
</reference>
<dbReference type="HOGENOM" id="CLU_033332_0_3_6"/>
<protein>
    <submittedName>
        <fullName evidence="6">Aminotransferase DegT</fullName>
    </submittedName>
</protein>
<sequence length="391" mass="43145">MRDKSKEFILFACPDIGEGEIAEVVSTLRSGWITSGQRTKQFESDFRAFLGGDDLHCVAVNSATAGLHLSLEALGIGTGDEVIVPNYTFTATAEVIRYLGATPVLVDVDEHTFNIDPACVEMAITDRTRAIMPVHFAGLACDMTSLDVLAKRHGLDLVEDAAHALPTTWRGCTIGTLGSAACVFSFYANKTITTGEGGMLVTADPDLADRARSMRLHGINRDVFNRYQSESPDWYYEVIAPGFKYNMTDIAAALGLHQLRRLPEFHARREYLAQGYDERLADLPIRLPASAPPGDVQSRHLYPIRLLPEAGLDRDSFIEGMAARGIGCSVHFIPLHRHPYWQAYCGVSAMDFPVSEMLFQQEVSLPLHTAMSDEQLDRVVNAARELLEHTC</sequence>
<dbReference type="RefSeq" id="WP_025283003.1">
    <property type="nucleotide sequence ID" value="NZ_CP007268.1"/>
</dbReference>
<feature type="active site" description="Proton acceptor" evidence="3">
    <location>
        <position position="190"/>
    </location>
</feature>
<dbReference type="Gene3D" id="3.40.640.10">
    <property type="entry name" value="Type I PLP-dependent aspartate aminotransferase-like (Major domain)"/>
    <property type="match status" value="1"/>
</dbReference>
<dbReference type="PATRIC" id="fig|1354791.3.peg.595"/>
<evidence type="ECO:0000256" key="3">
    <source>
        <dbReference type="PIRSR" id="PIRSR000390-1"/>
    </source>
</evidence>
<evidence type="ECO:0000313" key="7">
    <source>
        <dbReference type="Proteomes" id="UP000019442"/>
    </source>
</evidence>
<dbReference type="PANTHER" id="PTHR30244:SF34">
    <property type="entry name" value="DTDP-4-AMINO-4,6-DIDEOXYGALACTOSE TRANSAMINASE"/>
    <property type="match status" value="1"/>
</dbReference>
<dbReference type="KEGG" id="hhc:M911_16325"/>
<evidence type="ECO:0000256" key="5">
    <source>
        <dbReference type="RuleBase" id="RU004508"/>
    </source>
</evidence>